<evidence type="ECO:0000313" key="2">
    <source>
        <dbReference type="Proteomes" id="UP000242715"/>
    </source>
</evidence>
<accession>A0A2Z6PLP0</accession>
<proteinExistence type="predicted"/>
<sequence>MDCDGCVMSRVFLFGFYMDGEADHYYLLSIVPSDMVRSVLLIGAGRNEIFVDMAKHIARSWTK</sequence>
<keyword evidence="2" id="KW-1185">Reference proteome</keyword>
<dbReference type="AlphaFoldDB" id="A0A2Z6PLP0"/>
<reference evidence="2" key="1">
    <citation type="journal article" date="2017" name="Front. Plant Sci.">
        <title>Climate Clever Clovers: New Paradigm to Reduce the Environmental Footprint of Ruminants by Breeding Low Methanogenic Forages Utilizing Haplotype Variation.</title>
        <authorList>
            <person name="Kaur P."/>
            <person name="Appels R."/>
            <person name="Bayer P.E."/>
            <person name="Keeble-Gagnere G."/>
            <person name="Wang J."/>
            <person name="Hirakawa H."/>
            <person name="Shirasawa K."/>
            <person name="Vercoe P."/>
            <person name="Stefanova K."/>
            <person name="Durmic Z."/>
            <person name="Nichols P."/>
            <person name="Revell C."/>
            <person name="Isobe S.N."/>
            <person name="Edwards D."/>
            <person name="Erskine W."/>
        </authorList>
    </citation>
    <scope>NUCLEOTIDE SEQUENCE [LARGE SCALE GENOMIC DNA]</scope>
    <source>
        <strain evidence="2">cv. Daliak</strain>
    </source>
</reference>
<dbReference type="Proteomes" id="UP000242715">
    <property type="component" value="Unassembled WGS sequence"/>
</dbReference>
<organism evidence="1 2">
    <name type="scientific">Trifolium subterraneum</name>
    <name type="common">Subterranean clover</name>
    <dbReference type="NCBI Taxonomy" id="3900"/>
    <lineage>
        <taxon>Eukaryota</taxon>
        <taxon>Viridiplantae</taxon>
        <taxon>Streptophyta</taxon>
        <taxon>Embryophyta</taxon>
        <taxon>Tracheophyta</taxon>
        <taxon>Spermatophyta</taxon>
        <taxon>Magnoliopsida</taxon>
        <taxon>eudicotyledons</taxon>
        <taxon>Gunneridae</taxon>
        <taxon>Pentapetalae</taxon>
        <taxon>rosids</taxon>
        <taxon>fabids</taxon>
        <taxon>Fabales</taxon>
        <taxon>Fabaceae</taxon>
        <taxon>Papilionoideae</taxon>
        <taxon>50 kb inversion clade</taxon>
        <taxon>NPAAA clade</taxon>
        <taxon>Hologalegina</taxon>
        <taxon>IRL clade</taxon>
        <taxon>Trifolieae</taxon>
        <taxon>Trifolium</taxon>
    </lineage>
</organism>
<evidence type="ECO:0000313" key="1">
    <source>
        <dbReference type="EMBL" id="GAU46227.1"/>
    </source>
</evidence>
<dbReference type="EMBL" id="DF974188">
    <property type="protein sequence ID" value="GAU46227.1"/>
    <property type="molecule type" value="Genomic_DNA"/>
</dbReference>
<name>A0A2Z6PLP0_TRISU</name>
<gene>
    <name evidence="1" type="ORF">TSUD_374730</name>
</gene>
<protein>
    <submittedName>
        <fullName evidence="1">Uncharacterized protein</fullName>
    </submittedName>
</protein>